<reference evidence="1 2" key="2">
    <citation type="journal article" date="2013" name="Plant Cell Physiol.">
        <title>Rice Annotation Project Database (RAP-DB): an integrative and interactive database for rice genomics.</title>
        <authorList>
            <person name="Sakai H."/>
            <person name="Lee S.S."/>
            <person name="Tanaka T."/>
            <person name="Numa H."/>
            <person name="Kim J."/>
            <person name="Kawahara Y."/>
            <person name="Wakimoto H."/>
            <person name="Yang C.C."/>
            <person name="Iwamoto M."/>
            <person name="Abe T."/>
            <person name="Yamada Y."/>
            <person name="Muto A."/>
            <person name="Inokuchi H."/>
            <person name="Ikemura T."/>
            <person name="Matsumoto T."/>
            <person name="Sasaki T."/>
            <person name="Itoh T."/>
        </authorList>
    </citation>
    <scope>NUCLEOTIDE SEQUENCE [LARGE SCALE GENOMIC DNA]</scope>
    <source>
        <strain evidence="2">cv. Nipponbare</strain>
    </source>
</reference>
<dbReference type="EMBL" id="AP014959">
    <property type="protein sequence ID" value="BAS87273.1"/>
    <property type="molecule type" value="Genomic_DNA"/>
</dbReference>
<keyword evidence="2" id="KW-1185">Reference proteome</keyword>
<dbReference type="InParanoid" id="A0A0N7KID0"/>
<gene>
    <name evidence="1" type="ordered locus">Os03g0837850</name>
    <name evidence="1" type="ORF">OSNPB_030837850</name>
</gene>
<dbReference type="Proteomes" id="UP000059680">
    <property type="component" value="Chromosome 3"/>
</dbReference>
<dbReference type="AlphaFoldDB" id="A0A0N7KID0"/>
<dbReference type="PaxDb" id="39947-A0A0N7KID0"/>
<name>A0A0N7KID0_ORYSJ</name>
<reference evidence="1 2" key="3">
    <citation type="journal article" date="2013" name="Rice">
        <title>Improvement of the Oryza sativa Nipponbare reference genome using next generation sequence and optical map data.</title>
        <authorList>
            <person name="Kawahara Y."/>
            <person name="de la Bastide M."/>
            <person name="Hamilton J.P."/>
            <person name="Kanamori H."/>
            <person name="McCombie W.R."/>
            <person name="Ouyang S."/>
            <person name="Schwartz D.C."/>
            <person name="Tanaka T."/>
            <person name="Wu J."/>
            <person name="Zhou S."/>
            <person name="Childs K.L."/>
            <person name="Davidson R.M."/>
            <person name="Lin H."/>
            <person name="Quesada-Ocampo L."/>
            <person name="Vaillancourt B."/>
            <person name="Sakai H."/>
            <person name="Lee S.S."/>
            <person name="Kim J."/>
            <person name="Numa H."/>
            <person name="Itoh T."/>
            <person name="Buell C.R."/>
            <person name="Matsumoto T."/>
        </authorList>
    </citation>
    <scope>NUCLEOTIDE SEQUENCE [LARGE SCALE GENOMIC DNA]</scope>
    <source>
        <strain evidence="2">cv. Nipponbare</strain>
    </source>
</reference>
<evidence type="ECO:0000313" key="2">
    <source>
        <dbReference type="Proteomes" id="UP000059680"/>
    </source>
</evidence>
<sequence length="85" mass="9436">MFSALQANAPRFTGRSDLMILSRNIAGKLNLGITLTSYNKIALDDLGPDLMDHFPSNFLKSPSTMEKWSSRPLTWMLGMNSASRS</sequence>
<organism evidence="1 2">
    <name type="scientific">Oryza sativa subsp. japonica</name>
    <name type="common">Rice</name>
    <dbReference type="NCBI Taxonomy" id="39947"/>
    <lineage>
        <taxon>Eukaryota</taxon>
        <taxon>Viridiplantae</taxon>
        <taxon>Streptophyta</taxon>
        <taxon>Embryophyta</taxon>
        <taxon>Tracheophyta</taxon>
        <taxon>Spermatophyta</taxon>
        <taxon>Magnoliopsida</taxon>
        <taxon>Liliopsida</taxon>
        <taxon>Poales</taxon>
        <taxon>Poaceae</taxon>
        <taxon>BOP clade</taxon>
        <taxon>Oryzoideae</taxon>
        <taxon>Oryzeae</taxon>
        <taxon>Oryzinae</taxon>
        <taxon>Oryza</taxon>
        <taxon>Oryza sativa</taxon>
    </lineage>
</organism>
<proteinExistence type="predicted"/>
<evidence type="ECO:0000313" key="1">
    <source>
        <dbReference type="EMBL" id="BAS87273.1"/>
    </source>
</evidence>
<accession>A0A0N7KID0</accession>
<protein>
    <submittedName>
        <fullName evidence="1">Os03g0837850 protein</fullName>
    </submittedName>
</protein>
<reference evidence="2" key="1">
    <citation type="journal article" date="2005" name="Nature">
        <title>The map-based sequence of the rice genome.</title>
        <authorList>
            <consortium name="International rice genome sequencing project (IRGSP)"/>
            <person name="Matsumoto T."/>
            <person name="Wu J."/>
            <person name="Kanamori H."/>
            <person name="Katayose Y."/>
            <person name="Fujisawa M."/>
            <person name="Namiki N."/>
            <person name="Mizuno H."/>
            <person name="Yamamoto K."/>
            <person name="Antonio B.A."/>
            <person name="Baba T."/>
            <person name="Sakata K."/>
            <person name="Nagamura Y."/>
            <person name="Aoki H."/>
            <person name="Arikawa K."/>
            <person name="Arita K."/>
            <person name="Bito T."/>
            <person name="Chiden Y."/>
            <person name="Fujitsuka N."/>
            <person name="Fukunaka R."/>
            <person name="Hamada M."/>
            <person name="Harada C."/>
            <person name="Hayashi A."/>
            <person name="Hijishita S."/>
            <person name="Honda M."/>
            <person name="Hosokawa S."/>
            <person name="Ichikawa Y."/>
            <person name="Idonuma A."/>
            <person name="Iijima M."/>
            <person name="Ikeda M."/>
            <person name="Ikeno M."/>
            <person name="Ito K."/>
            <person name="Ito S."/>
            <person name="Ito T."/>
            <person name="Ito Y."/>
            <person name="Ito Y."/>
            <person name="Iwabuchi A."/>
            <person name="Kamiya K."/>
            <person name="Karasawa W."/>
            <person name="Kurita K."/>
            <person name="Katagiri S."/>
            <person name="Kikuta A."/>
            <person name="Kobayashi H."/>
            <person name="Kobayashi N."/>
            <person name="Machita K."/>
            <person name="Maehara T."/>
            <person name="Masukawa M."/>
            <person name="Mizubayashi T."/>
            <person name="Mukai Y."/>
            <person name="Nagasaki H."/>
            <person name="Nagata Y."/>
            <person name="Naito S."/>
            <person name="Nakashima M."/>
            <person name="Nakama Y."/>
            <person name="Nakamichi Y."/>
            <person name="Nakamura M."/>
            <person name="Meguro A."/>
            <person name="Negishi M."/>
            <person name="Ohta I."/>
            <person name="Ohta T."/>
            <person name="Okamoto M."/>
            <person name="Ono N."/>
            <person name="Saji S."/>
            <person name="Sakaguchi M."/>
            <person name="Sakai K."/>
            <person name="Shibata M."/>
            <person name="Shimokawa T."/>
            <person name="Song J."/>
            <person name="Takazaki Y."/>
            <person name="Terasawa K."/>
            <person name="Tsugane M."/>
            <person name="Tsuji K."/>
            <person name="Ueda S."/>
            <person name="Waki K."/>
            <person name="Yamagata H."/>
            <person name="Yamamoto M."/>
            <person name="Yamamoto S."/>
            <person name="Yamane H."/>
            <person name="Yoshiki S."/>
            <person name="Yoshihara R."/>
            <person name="Yukawa K."/>
            <person name="Zhong H."/>
            <person name="Yano M."/>
            <person name="Yuan Q."/>
            <person name="Ouyang S."/>
            <person name="Liu J."/>
            <person name="Jones K.M."/>
            <person name="Gansberger K."/>
            <person name="Moffat K."/>
            <person name="Hill J."/>
            <person name="Bera J."/>
            <person name="Fadrosh D."/>
            <person name="Jin S."/>
            <person name="Johri S."/>
            <person name="Kim M."/>
            <person name="Overton L."/>
            <person name="Reardon M."/>
            <person name="Tsitrin T."/>
            <person name="Vuong H."/>
            <person name="Weaver B."/>
            <person name="Ciecko A."/>
            <person name="Tallon L."/>
            <person name="Jackson J."/>
            <person name="Pai G."/>
            <person name="Aken S.V."/>
            <person name="Utterback T."/>
            <person name="Reidmuller S."/>
            <person name="Feldblyum T."/>
            <person name="Hsiao J."/>
            <person name="Zismann V."/>
            <person name="Iobst S."/>
            <person name="de Vazeille A.R."/>
            <person name="Buell C.R."/>
            <person name="Ying K."/>
            <person name="Li Y."/>
            <person name="Lu T."/>
            <person name="Huang Y."/>
            <person name="Zhao Q."/>
            <person name="Feng Q."/>
            <person name="Zhang L."/>
            <person name="Zhu J."/>
            <person name="Weng Q."/>
            <person name="Mu J."/>
            <person name="Lu Y."/>
            <person name="Fan D."/>
            <person name="Liu Y."/>
            <person name="Guan J."/>
            <person name="Zhang Y."/>
            <person name="Yu S."/>
            <person name="Liu X."/>
            <person name="Zhang Y."/>
            <person name="Hong G."/>
            <person name="Han B."/>
            <person name="Choisne N."/>
            <person name="Demange N."/>
            <person name="Orjeda G."/>
            <person name="Samain S."/>
            <person name="Cattolico L."/>
            <person name="Pelletier E."/>
            <person name="Couloux A."/>
            <person name="Segurens B."/>
            <person name="Wincker P."/>
            <person name="D'Hont A."/>
            <person name="Scarpelli C."/>
            <person name="Weissenbach J."/>
            <person name="Salanoubat M."/>
            <person name="Quetier F."/>
            <person name="Yu Y."/>
            <person name="Kim H.R."/>
            <person name="Rambo T."/>
            <person name="Currie J."/>
            <person name="Collura K."/>
            <person name="Luo M."/>
            <person name="Yang T."/>
            <person name="Ammiraju J.S.S."/>
            <person name="Engler F."/>
            <person name="Soderlund C."/>
            <person name="Wing R.A."/>
            <person name="Palmer L.E."/>
            <person name="de la Bastide M."/>
            <person name="Spiegel L."/>
            <person name="Nascimento L."/>
            <person name="Zutavern T."/>
            <person name="O'Shaughnessy A."/>
            <person name="Dike S."/>
            <person name="Dedhia N."/>
            <person name="Preston R."/>
            <person name="Balija V."/>
            <person name="McCombie W.R."/>
            <person name="Chow T."/>
            <person name="Chen H."/>
            <person name="Chung M."/>
            <person name="Chen C."/>
            <person name="Shaw J."/>
            <person name="Wu H."/>
            <person name="Hsiao K."/>
            <person name="Chao Y."/>
            <person name="Chu M."/>
            <person name="Cheng C."/>
            <person name="Hour A."/>
            <person name="Lee P."/>
            <person name="Lin S."/>
            <person name="Lin Y."/>
            <person name="Liou J."/>
            <person name="Liu S."/>
            <person name="Hsing Y."/>
            <person name="Raghuvanshi S."/>
            <person name="Mohanty A."/>
            <person name="Bharti A.K."/>
            <person name="Gaur A."/>
            <person name="Gupta V."/>
            <person name="Kumar D."/>
            <person name="Ravi V."/>
            <person name="Vij S."/>
            <person name="Kapur A."/>
            <person name="Khurana P."/>
            <person name="Khurana P."/>
            <person name="Khurana J.P."/>
            <person name="Tyagi A.K."/>
            <person name="Gaikwad K."/>
            <person name="Singh A."/>
            <person name="Dalal V."/>
            <person name="Srivastava S."/>
            <person name="Dixit A."/>
            <person name="Pal A.K."/>
            <person name="Ghazi I.A."/>
            <person name="Yadav M."/>
            <person name="Pandit A."/>
            <person name="Bhargava A."/>
            <person name="Sureshbabu K."/>
            <person name="Batra K."/>
            <person name="Sharma T.R."/>
            <person name="Mohapatra T."/>
            <person name="Singh N.K."/>
            <person name="Messing J."/>
            <person name="Nelson A.B."/>
            <person name="Fuks G."/>
            <person name="Kavchok S."/>
            <person name="Keizer G."/>
            <person name="Linton E."/>
            <person name="Llaca V."/>
            <person name="Song R."/>
            <person name="Tanyolac B."/>
            <person name="Young S."/>
            <person name="Ho-Il K."/>
            <person name="Hahn J.H."/>
            <person name="Sangsakoo G."/>
            <person name="Vanavichit A."/>
            <person name="de Mattos Luiz.A.T."/>
            <person name="Zimmer P.D."/>
            <person name="Malone G."/>
            <person name="Dellagostin O."/>
            <person name="de Oliveira A.C."/>
            <person name="Bevan M."/>
            <person name="Bancroft I."/>
            <person name="Minx P."/>
            <person name="Cordum H."/>
            <person name="Wilson R."/>
            <person name="Cheng Z."/>
            <person name="Jin W."/>
            <person name="Jiang J."/>
            <person name="Leong S.A."/>
            <person name="Iwama H."/>
            <person name="Gojobori T."/>
            <person name="Itoh T."/>
            <person name="Niimura Y."/>
            <person name="Fujii Y."/>
            <person name="Habara T."/>
            <person name="Sakai H."/>
            <person name="Sato Y."/>
            <person name="Wilson G."/>
            <person name="Kumar K."/>
            <person name="McCouch S."/>
            <person name="Juretic N."/>
            <person name="Hoen D."/>
            <person name="Wright S."/>
            <person name="Bruskiewich R."/>
            <person name="Bureau T."/>
            <person name="Miyao A."/>
            <person name="Hirochika H."/>
            <person name="Nishikawa T."/>
            <person name="Kadowaki K."/>
            <person name="Sugiura M."/>
            <person name="Burr B."/>
            <person name="Sasaki T."/>
        </authorList>
    </citation>
    <scope>NUCLEOTIDE SEQUENCE [LARGE SCALE GENOMIC DNA]</scope>
    <source>
        <strain evidence="2">cv. Nipponbare</strain>
    </source>
</reference>
<dbReference type="Gramene" id="Os03t0837850-00">
    <property type="protein sequence ID" value="Os03t0837850-00"/>
    <property type="gene ID" value="Os03g0837850"/>
</dbReference>